<evidence type="ECO:0000256" key="2">
    <source>
        <dbReference type="ARBA" id="ARBA00004994"/>
    </source>
</evidence>
<dbReference type="Pfam" id="PF02558">
    <property type="entry name" value="ApbA"/>
    <property type="match status" value="1"/>
</dbReference>
<feature type="domain" description="Ketopantoate reductase C-terminal" evidence="13">
    <location>
        <begin position="187"/>
        <end position="308"/>
    </location>
</feature>
<keyword evidence="15" id="KW-1185">Reference proteome</keyword>
<dbReference type="NCBIfam" id="NF005091">
    <property type="entry name" value="PRK06522.2-2"/>
    <property type="match status" value="1"/>
</dbReference>
<dbReference type="EMBL" id="JBHSBH010000011">
    <property type="protein sequence ID" value="MFC3997742.1"/>
    <property type="molecule type" value="Genomic_DNA"/>
</dbReference>
<feature type="domain" description="Ketopantoate reductase N-terminal" evidence="12">
    <location>
        <begin position="24"/>
        <end position="164"/>
    </location>
</feature>
<protein>
    <recommendedName>
        <fullName evidence="5 11">2-dehydropantoate 2-reductase</fullName>
        <ecNumber evidence="4 11">1.1.1.169</ecNumber>
    </recommendedName>
    <alternativeName>
        <fullName evidence="9 11">Ketopantoate reductase</fullName>
    </alternativeName>
</protein>
<comment type="pathway">
    <text evidence="2 11">Cofactor biosynthesis; (R)-pantothenate biosynthesis; (R)-pantoate from 3-methyl-2-oxobutanoate: step 2/2.</text>
</comment>
<dbReference type="PANTHER" id="PTHR43765:SF2">
    <property type="entry name" value="2-DEHYDROPANTOATE 2-REDUCTASE"/>
    <property type="match status" value="1"/>
</dbReference>
<comment type="caution">
    <text evidence="14">The sequence shown here is derived from an EMBL/GenBank/DDBJ whole genome shotgun (WGS) entry which is preliminary data.</text>
</comment>
<sequence length="325" mass="34866">MTQSTTAEPARGARLTPLEYPQKVAVVGAGAIGAVVADAARRAGHTVTLCVRRPVGDLTVERDGLRHRLALPAATRPDAVGWTADWLLLATKAQDTPKALGWIRHLAGPQTRVVALQNGVDHHERIAPLLAAGELVPALVYIAAERVARDHVRHRWGQRLVVPEGPAGTGLARLFLDSGMDVVRDADFTTAAWRKLLMNVAANPLTALTMRRIHVLRRPDMRELAQGLLSEAVTVGRAEGARLTPGDAVQTLDFFDALHPHSGTSMLTDRLAGRPVEYDLITGAVVRAAERHGLPVPLNRSVLALLRSLGGADELGLQQAHPETA</sequence>
<evidence type="ECO:0000256" key="8">
    <source>
        <dbReference type="ARBA" id="ARBA00023002"/>
    </source>
</evidence>
<evidence type="ECO:0000313" key="14">
    <source>
        <dbReference type="EMBL" id="MFC3997742.1"/>
    </source>
</evidence>
<evidence type="ECO:0000313" key="15">
    <source>
        <dbReference type="Proteomes" id="UP001595847"/>
    </source>
</evidence>
<keyword evidence="7 11" id="KW-0521">NADP</keyword>
<keyword evidence="8 11" id="KW-0560">Oxidoreductase</keyword>
<comment type="function">
    <text evidence="1 11">Catalyzes the NADPH-dependent reduction of ketopantoate into pantoic acid.</text>
</comment>
<dbReference type="InterPro" id="IPR050838">
    <property type="entry name" value="Ketopantoate_reductase"/>
</dbReference>
<evidence type="ECO:0000256" key="7">
    <source>
        <dbReference type="ARBA" id="ARBA00022857"/>
    </source>
</evidence>
<name>A0ABV8FPF6_9ACTN</name>
<dbReference type="InterPro" id="IPR013752">
    <property type="entry name" value="KPA_reductase"/>
</dbReference>
<reference evidence="15" key="1">
    <citation type="journal article" date="2019" name="Int. J. Syst. Evol. Microbiol.">
        <title>The Global Catalogue of Microorganisms (GCM) 10K type strain sequencing project: providing services to taxonomists for standard genome sequencing and annotation.</title>
        <authorList>
            <consortium name="The Broad Institute Genomics Platform"/>
            <consortium name="The Broad Institute Genome Sequencing Center for Infectious Disease"/>
            <person name="Wu L."/>
            <person name="Ma J."/>
        </authorList>
    </citation>
    <scope>NUCLEOTIDE SEQUENCE [LARGE SCALE GENOMIC DNA]</scope>
    <source>
        <strain evidence="15">TBRC 1826</strain>
    </source>
</reference>
<dbReference type="InterPro" id="IPR003710">
    <property type="entry name" value="ApbA"/>
</dbReference>
<accession>A0ABV8FPF6</accession>
<dbReference type="Gene3D" id="3.40.50.720">
    <property type="entry name" value="NAD(P)-binding Rossmann-like Domain"/>
    <property type="match status" value="1"/>
</dbReference>
<dbReference type="InterPro" id="IPR013332">
    <property type="entry name" value="KPR_N"/>
</dbReference>
<evidence type="ECO:0000256" key="4">
    <source>
        <dbReference type="ARBA" id="ARBA00013014"/>
    </source>
</evidence>
<dbReference type="Pfam" id="PF08546">
    <property type="entry name" value="ApbA_C"/>
    <property type="match status" value="1"/>
</dbReference>
<proteinExistence type="inferred from homology"/>
<evidence type="ECO:0000256" key="10">
    <source>
        <dbReference type="ARBA" id="ARBA00048793"/>
    </source>
</evidence>
<dbReference type="InterPro" id="IPR013328">
    <property type="entry name" value="6PGD_dom2"/>
</dbReference>
<evidence type="ECO:0000259" key="12">
    <source>
        <dbReference type="Pfam" id="PF02558"/>
    </source>
</evidence>
<dbReference type="InterPro" id="IPR036291">
    <property type="entry name" value="NAD(P)-bd_dom_sf"/>
</dbReference>
<comment type="catalytic activity">
    <reaction evidence="10 11">
        <text>(R)-pantoate + NADP(+) = 2-dehydropantoate + NADPH + H(+)</text>
        <dbReference type="Rhea" id="RHEA:16233"/>
        <dbReference type="ChEBI" id="CHEBI:11561"/>
        <dbReference type="ChEBI" id="CHEBI:15378"/>
        <dbReference type="ChEBI" id="CHEBI:15980"/>
        <dbReference type="ChEBI" id="CHEBI:57783"/>
        <dbReference type="ChEBI" id="CHEBI:58349"/>
        <dbReference type="EC" id="1.1.1.169"/>
    </reaction>
</comment>
<dbReference type="NCBIfam" id="TIGR00745">
    <property type="entry name" value="apbA_panE"/>
    <property type="match status" value="1"/>
</dbReference>
<dbReference type="InterPro" id="IPR008927">
    <property type="entry name" value="6-PGluconate_DH-like_C_sf"/>
</dbReference>
<dbReference type="SUPFAM" id="SSF51735">
    <property type="entry name" value="NAD(P)-binding Rossmann-fold domains"/>
    <property type="match status" value="1"/>
</dbReference>
<dbReference type="RefSeq" id="WP_378534970.1">
    <property type="nucleotide sequence ID" value="NZ_JBHSBH010000011.1"/>
</dbReference>
<evidence type="ECO:0000256" key="5">
    <source>
        <dbReference type="ARBA" id="ARBA00019465"/>
    </source>
</evidence>
<dbReference type="Proteomes" id="UP001595847">
    <property type="component" value="Unassembled WGS sequence"/>
</dbReference>
<organism evidence="14 15">
    <name type="scientific">Nocardiopsis sediminis</name>
    <dbReference type="NCBI Taxonomy" id="1778267"/>
    <lineage>
        <taxon>Bacteria</taxon>
        <taxon>Bacillati</taxon>
        <taxon>Actinomycetota</taxon>
        <taxon>Actinomycetes</taxon>
        <taxon>Streptosporangiales</taxon>
        <taxon>Nocardiopsidaceae</taxon>
        <taxon>Nocardiopsis</taxon>
    </lineage>
</organism>
<keyword evidence="6 11" id="KW-0566">Pantothenate biosynthesis</keyword>
<dbReference type="Gene3D" id="1.10.1040.10">
    <property type="entry name" value="N-(1-d-carboxylethyl)-l-norvaline Dehydrogenase, domain 2"/>
    <property type="match status" value="1"/>
</dbReference>
<evidence type="ECO:0000259" key="13">
    <source>
        <dbReference type="Pfam" id="PF08546"/>
    </source>
</evidence>
<evidence type="ECO:0000256" key="3">
    <source>
        <dbReference type="ARBA" id="ARBA00007870"/>
    </source>
</evidence>
<gene>
    <name evidence="14" type="ORF">ACFOVU_17540</name>
</gene>
<dbReference type="PANTHER" id="PTHR43765">
    <property type="entry name" value="2-DEHYDROPANTOATE 2-REDUCTASE-RELATED"/>
    <property type="match status" value="1"/>
</dbReference>
<evidence type="ECO:0000256" key="1">
    <source>
        <dbReference type="ARBA" id="ARBA00002919"/>
    </source>
</evidence>
<comment type="similarity">
    <text evidence="3 11">Belongs to the ketopantoate reductase family.</text>
</comment>
<evidence type="ECO:0000256" key="9">
    <source>
        <dbReference type="ARBA" id="ARBA00032024"/>
    </source>
</evidence>
<evidence type="ECO:0000256" key="6">
    <source>
        <dbReference type="ARBA" id="ARBA00022655"/>
    </source>
</evidence>
<dbReference type="EC" id="1.1.1.169" evidence="4 11"/>
<dbReference type="SUPFAM" id="SSF48179">
    <property type="entry name" value="6-phosphogluconate dehydrogenase C-terminal domain-like"/>
    <property type="match status" value="1"/>
</dbReference>
<dbReference type="GO" id="GO:0008677">
    <property type="term" value="F:2-dehydropantoate 2-reductase activity"/>
    <property type="evidence" value="ECO:0007669"/>
    <property type="project" value="UniProtKB-EC"/>
</dbReference>
<evidence type="ECO:0000256" key="11">
    <source>
        <dbReference type="RuleBase" id="RU362068"/>
    </source>
</evidence>